<dbReference type="PANTHER" id="PTHR43767:SF11">
    <property type="entry name" value="MEDIUM-CHAIN-FATTY-ACID--COA LIGASE"/>
    <property type="match status" value="1"/>
</dbReference>
<reference evidence="3" key="1">
    <citation type="submission" date="2016-09" db="EMBL/GenBank/DDBJ databases">
        <authorList>
            <person name="Varghese N."/>
            <person name="Submissions S."/>
        </authorList>
    </citation>
    <scope>NUCLEOTIDE SEQUENCE [LARGE SCALE GENOMIC DNA]</scope>
    <source>
        <strain evidence="3">TNe-862</strain>
    </source>
</reference>
<dbReference type="RefSeq" id="WP_281247847.1">
    <property type="nucleotide sequence ID" value="NZ_FMYQ01000018.1"/>
</dbReference>
<dbReference type="InterPro" id="IPR000873">
    <property type="entry name" value="AMP-dep_synth/lig_dom"/>
</dbReference>
<dbReference type="InterPro" id="IPR042099">
    <property type="entry name" value="ANL_N_sf"/>
</dbReference>
<evidence type="ECO:0000313" key="2">
    <source>
        <dbReference type="EMBL" id="SDD33814.1"/>
    </source>
</evidence>
<dbReference type="PANTHER" id="PTHR43767">
    <property type="entry name" value="LONG-CHAIN-FATTY-ACID--COA LIGASE"/>
    <property type="match status" value="1"/>
</dbReference>
<dbReference type="STRING" id="416944.SAMN05421548_1182"/>
<proteinExistence type="predicted"/>
<dbReference type="AlphaFoldDB" id="A0A1G6TY09"/>
<dbReference type="Pfam" id="PF00501">
    <property type="entry name" value="AMP-binding"/>
    <property type="match status" value="1"/>
</dbReference>
<name>A0A1G6TY09_9BURK</name>
<keyword evidence="3" id="KW-1185">Reference proteome</keyword>
<protein>
    <submittedName>
        <fullName evidence="2">Fatty-acyl-CoA synthase</fullName>
    </submittedName>
</protein>
<feature type="domain" description="AMP-dependent synthetase/ligase" evidence="1">
    <location>
        <begin position="38"/>
        <end position="120"/>
    </location>
</feature>
<evidence type="ECO:0000259" key="1">
    <source>
        <dbReference type="Pfam" id="PF00501"/>
    </source>
</evidence>
<dbReference type="EMBL" id="FMYQ01000018">
    <property type="protein sequence ID" value="SDD33814.1"/>
    <property type="molecule type" value="Genomic_DNA"/>
</dbReference>
<dbReference type="SUPFAM" id="SSF56801">
    <property type="entry name" value="Acetyl-CoA synthetase-like"/>
    <property type="match status" value="1"/>
</dbReference>
<gene>
    <name evidence="2" type="ORF">SAMN05421548_1182</name>
</gene>
<evidence type="ECO:0000313" key="3">
    <source>
        <dbReference type="Proteomes" id="UP000198908"/>
    </source>
</evidence>
<organism evidence="2 3">
    <name type="scientific">Paraburkholderia lycopersici</name>
    <dbReference type="NCBI Taxonomy" id="416944"/>
    <lineage>
        <taxon>Bacteria</taxon>
        <taxon>Pseudomonadati</taxon>
        <taxon>Pseudomonadota</taxon>
        <taxon>Betaproteobacteria</taxon>
        <taxon>Burkholderiales</taxon>
        <taxon>Burkholderiaceae</taxon>
        <taxon>Paraburkholderia</taxon>
    </lineage>
</organism>
<sequence>MMQHTMMDFPLTVRGTLTHATNVHGRMEIVSRMPDGGAHRCCVADLASRVARLAGALRDLGLRPGERVATLMWNHYAHIEAYFGVPAAGGVLNALNLRLAPNDISYIANHAGARILIIADVLLSLYRRIRTSTRFEHVIVVPLGGPTKTHR</sequence>
<dbReference type="Gene3D" id="3.40.50.12780">
    <property type="entry name" value="N-terminal domain of ligase-like"/>
    <property type="match status" value="1"/>
</dbReference>
<dbReference type="InterPro" id="IPR050237">
    <property type="entry name" value="ATP-dep_AMP-bd_enzyme"/>
</dbReference>
<dbReference type="Proteomes" id="UP000198908">
    <property type="component" value="Unassembled WGS sequence"/>
</dbReference>
<accession>A0A1G6TY09</accession>